<keyword evidence="2" id="KW-0732">Signal</keyword>
<dbReference type="EMBL" id="KQ474087">
    <property type="protein sequence ID" value="KPV72329.1"/>
    <property type="molecule type" value="Genomic_DNA"/>
</dbReference>
<evidence type="ECO:0000313" key="3">
    <source>
        <dbReference type="EMBL" id="KPV72329.1"/>
    </source>
</evidence>
<evidence type="ECO:0000256" key="1">
    <source>
        <dbReference type="SAM" id="MobiDB-lite"/>
    </source>
</evidence>
<gene>
    <name evidence="3" type="ORF">RHOBADRAFT_55813</name>
</gene>
<dbReference type="AlphaFoldDB" id="A0A0P9ESR6"/>
<evidence type="ECO:0000256" key="2">
    <source>
        <dbReference type="SAM" id="SignalP"/>
    </source>
</evidence>
<feature type="region of interest" description="Disordered" evidence="1">
    <location>
        <begin position="128"/>
        <end position="159"/>
    </location>
</feature>
<accession>A0A0P9ESR6</accession>
<dbReference type="GeneID" id="28978476"/>
<reference evidence="3 4" key="1">
    <citation type="journal article" date="2015" name="Front. Microbiol.">
        <title>Genome sequence of the plant growth promoting endophytic yeast Rhodotorula graminis WP1.</title>
        <authorList>
            <person name="Firrincieli A."/>
            <person name="Otillar R."/>
            <person name="Salamov A."/>
            <person name="Schmutz J."/>
            <person name="Khan Z."/>
            <person name="Redman R.S."/>
            <person name="Fleck N.D."/>
            <person name="Lindquist E."/>
            <person name="Grigoriev I.V."/>
            <person name="Doty S.L."/>
        </authorList>
    </citation>
    <scope>NUCLEOTIDE SEQUENCE [LARGE SCALE GENOMIC DNA]</scope>
    <source>
        <strain evidence="3 4">WP1</strain>
    </source>
</reference>
<proteinExistence type="predicted"/>
<sequence length="276" mass="26776">MPHRALALLVAGLALVSLAQAASPATDTADIFLPDDSARQHAARPVVYTASSEPTAPSLLDDDAEAPLEPASDRIPLPFRLPHGPRRLKRSTAADLVAFPELERRAEPNRAALASSIRASRSAAQAAAAAAGGGSPSSAVAPAPAVPETTTTAQLPGSEGVVSTGLLTRATASAPPSAAASATSAPVESDAASDSAEGGAGGATVTAFETASTGVVVTSFASASAGTLESALEGSSSASSEPATALVNAAARASAVSRAGVGVAAAGALGALMLLR</sequence>
<dbReference type="RefSeq" id="XP_018268378.1">
    <property type="nucleotide sequence ID" value="XM_018418028.1"/>
</dbReference>
<feature type="chain" id="PRO_5006156704" evidence="2">
    <location>
        <begin position="22"/>
        <end position="276"/>
    </location>
</feature>
<name>A0A0P9ESR6_RHOGW</name>
<feature type="region of interest" description="Disordered" evidence="1">
    <location>
        <begin position="173"/>
        <end position="202"/>
    </location>
</feature>
<evidence type="ECO:0000313" key="4">
    <source>
        <dbReference type="Proteomes" id="UP000053890"/>
    </source>
</evidence>
<keyword evidence="4" id="KW-1185">Reference proteome</keyword>
<feature type="signal peptide" evidence="2">
    <location>
        <begin position="1"/>
        <end position="21"/>
    </location>
</feature>
<organism evidence="3 4">
    <name type="scientific">Rhodotorula graminis (strain WP1)</name>
    <dbReference type="NCBI Taxonomy" id="578459"/>
    <lineage>
        <taxon>Eukaryota</taxon>
        <taxon>Fungi</taxon>
        <taxon>Dikarya</taxon>
        <taxon>Basidiomycota</taxon>
        <taxon>Pucciniomycotina</taxon>
        <taxon>Microbotryomycetes</taxon>
        <taxon>Sporidiobolales</taxon>
        <taxon>Sporidiobolaceae</taxon>
        <taxon>Rhodotorula</taxon>
    </lineage>
</organism>
<dbReference type="Proteomes" id="UP000053890">
    <property type="component" value="Unassembled WGS sequence"/>
</dbReference>
<feature type="compositionally biased region" description="Low complexity" evidence="1">
    <location>
        <begin position="128"/>
        <end position="143"/>
    </location>
</feature>
<protein>
    <submittedName>
        <fullName evidence="3">Uncharacterized protein</fullName>
    </submittedName>
</protein>